<protein>
    <submittedName>
        <fullName evidence="3">Uncharacterized protein</fullName>
    </submittedName>
</protein>
<feature type="region of interest" description="Disordered" evidence="1">
    <location>
        <begin position="28"/>
        <end position="54"/>
    </location>
</feature>
<evidence type="ECO:0000256" key="1">
    <source>
        <dbReference type="SAM" id="MobiDB-lite"/>
    </source>
</evidence>
<keyword evidence="4" id="KW-1185">Reference proteome</keyword>
<evidence type="ECO:0000313" key="3">
    <source>
        <dbReference type="EMBL" id="KAF7636833.1"/>
    </source>
</evidence>
<feature type="signal peptide" evidence="2">
    <location>
        <begin position="1"/>
        <end position="25"/>
    </location>
</feature>
<dbReference type="Proteomes" id="UP000605970">
    <property type="component" value="Unassembled WGS sequence"/>
</dbReference>
<keyword evidence="2" id="KW-0732">Signal</keyword>
<gene>
    <name evidence="3" type="ORF">Mgra_00003779</name>
</gene>
<evidence type="ECO:0000256" key="2">
    <source>
        <dbReference type="SAM" id="SignalP"/>
    </source>
</evidence>
<name>A0A8S9ZUN4_9BILA</name>
<dbReference type="EMBL" id="JABEBT010000026">
    <property type="protein sequence ID" value="KAF7636833.1"/>
    <property type="molecule type" value="Genomic_DNA"/>
</dbReference>
<evidence type="ECO:0000313" key="4">
    <source>
        <dbReference type="Proteomes" id="UP000605970"/>
    </source>
</evidence>
<reference evidence="3" key="1">
    <citation type="journal article" date="2020" name="Ecol. Evol.">
        <title>Genome structure and content of the rice root-knot nematode (Meloidogyne graminicola).</title>
        <authorList>
            <person name="Phan N.T."/>
            <person name="Danchin E.G.J."/>
            <person name="Klopp C."/>
            <person name="Perfus-Barbeoch L."/>
            <person name="Kozlowski D.K."/>
            <person name="Koutsovoulos G.D."/>
            <person name="Lopez-Roques C."/>
            <person name="Bouchez O."/>
            <person name="Zahm M."/>
            <person name="Besnard G."/>
            <person name="Bellafiore S."/>
        </authorList>
    </citation>
    <scope>NUCLEOTIDE SEQUENCE</scope>
    <source>
        <strain evidence="3">VN-18</strain>
    </source>
</reference>
<comment type="caution">
    <text evidence="3">The sequence shown here is derived from an EMBL/GenBank/DDBJ whole genome shotgun (WGS) entry which is preliminary data.</text>
</comment>
<feature type="chain" id="PRO_5035760891" evidence="2">
    <location>
        <begin position="26"/>
        <end position="176"/>
    </location>
</feature>
<proteinExistence type="predicted"/>
<sequence>MISFGNYCLIAFILIVIICEYEVSAARGSRRGQGSGGHRGGRGSGQNNDEERTRRAHERLAGELGIRHRSSEATVNAAIETVTALQEQYRLLHQQLMNVPENQRHLMVQQLITISLQNMQLNPDQQQLNNLTTQAITILTNQDLTDEQRQNQFSELLQNASNQVQQQPRPNNQNNQ</sequence>
<dbReference type="AlphaFoldDB" id="A0A8S9ZUN4"/>
<accession>A0A8S9ZUN4</accession>
<feature type="compositionally biased region" description="Gly residues" evidence="1">
    <location>
        <begin position="31"/>
        <end position="44"/>
    </location>
</feature>
<organism evidence="3 4">
    <name type="scientific">Meloidogyne graminicola</name>
    <dbReference type="NCBI Taxonomy" id="189291"/>
    <lineage>
        <taxon>Eukaryota</taxon>
        <taxon>Metazoa</taxon>
        <taxon>Ecdysozoa</taxon>
        <taxon>Nematoda</taxon>
        <taxon>Chromadorea</taxon>
        <taxon>Rhabditida</taxon>
        <taxon>Tylenchina</taxon>
        <taxon>Tylenchomorpha</taxon>
        <taxon>Tylenchoidea</taxon>
        <taxon>Meloidogynidae</taxon>
        <taxon>Meloidogyninae</taxon>
        <taxon>Meloidogyne</taxon>
    </lineage>
</organism>